<name>A0AAJ0DJU3_9PEZI</name>
<dbReference type="InterPro" id="IPR015590">
    <property type="entry name" value="Aldehyde_DH_dom"/>
</dbReference>
<keyword evidence="9" id="KW-1185">Reference proteome</keyword>
<dbReference type="Proteomes" id="UP001271007">
    <property type="component" value="Unassembled WGS sequence"/>
</dbReference>
<dbReference type="InterPro" id="IPR016162">
    <property type="entry name" value="Ald_DH_N"/>
</dbReference>
<sequence length="444" mass="48215">MEPLKTPVNAQLFINGKFVNASDDTTFDLNSPYSGEHVGRKRGKPLAKLAQLIQDATPELARLEALSIGRPIGTYFDGHYASMHFRYFSEAAYPVGTSSLNTPGFVNMSKLAPALAAGNCMVLKTSEKAPLSSHLIATMLNDAGFPPGVVNILHDHGLPSGDAISRHMRIRALSFTGSVGTGRMIQRAAADSNFKHLVFEMGGKSPAIVFADADLEQAAQETQASIMFHSGQTCFANSRLYVEESAAENFVAHFQEMVSKRKLGDPMEKGTASGPQADKTQYDTVLRYLDEGRKSGKVVETEAKLPTGDGHLFVRPTILMDQPEDSKVLKEEIFGPVVVISTFKTEEEAIRKANNTEYGLYASVYTKDIDRAMRVAKGLESGMVGVNCTSPTGAWDMPFGGYKQSGVGRESFHDSMDDWLETKSIYMKVKGLGASTTSNSVLGR</sequence>
<evidence type="ECO:0000313" key="8">
    <source>
        <dbReference type="EMBL" id="KAK3055498.1"/>
    </source>
</evidence>
<evidence type="ECO:0000256" key="1">
    <source>
        <dbReference type="ARBA" id="ARBA00009986"/>
    </source>
</evidence>
<organism evidence="8 9">
    <name type="scientific">Extremus antarcticus</name>
    <dbReference type="NCBI Taxonomy" id="702011"/>
    <lineage>
        <taxon>Eukaryota</taxon>
        <taxon>Fungi</taxon>
        <taxon>Dikarya</taxon>
        <taxon>Ascomycota</taxon>
        <taxon>Pezizomycotina</taxon>
        <taxon>Dothideomycetes</taxon>
        <taxon>Dothideomycetidae</taxon>
        <taxon>Mycosphaerellales</taxon>
        <taxon>Extremaceae</taxon>
        <taxon>Extremus</taxon>
    </lineage>
</organism>
<reference evidence="8" key="1">
    <citation type="submission" date="2023-04" db="EMBL/GenBank/DDBJ databases">
        <title>Black Yeasts Isolated from many extreme environments.</title>
        <authorList>
            <person name="Coleine C."/>
            <person name="Stajich J.E."/>
            <person name="Selbmann L."/>
        </authorList>
    </citation>
    <scope>NUCLEOTIDE SEQUENCE</scope>
    <source>
        <strain evidence="8">CCFEE 5312</strain>
    </source>
</reference>
<dbReference type="EMBL" id="JAWDJX010000008">
    <property type="protein sequence ID" value="KAK3055498.1"/>
    <property type="molecule type" value="Genomic_DNA"/>
</dbReference>
<dbReference type="Pfam" id="PF00171">
    <property type="entry name" value="Aldedh"/>
    <property type="match status" value="1"/>
</dbReference>
<dbReference type="SUPFAM" id="SSF53720">
    <property type="entry name" value="ALDH-like"/>
    <property type="match status" value="1"/>
</dbReference>
<dbReference type="EC" id="1.2.1.3" evidence="3"/>
<dbReference type="Gene3D" id="3.40.309.10">
    <property type="entry name" value="Aldehyde Dehydrogenase, Chain A, domain 2"/>
    <property type="match status" value="1"/>
</dbReference>
<keyword evidence="2 6" id="KW-0560">Oxidoreductase</keyword>
<dbReference type="InterPro" id="IPR029510">
    <property type="entry name" value="Ald_DH_CS_GLU"/>
</dbReference>
<dbReference type="InterPro" id="IPR016163">
    <property type="entry name" value="Ald_DH_C"/>
</dbReference>
<evidence type="ECO:0000256" key="4">
    <source>
        <dbReference type="ARBA" id="ARBA00049194"/>
    </source>
</evidence>
<protein>
    <recommendedName>
        <fullName evidence="3">aldehyde dehydrogenase (NAD(+))</fullName>
        <ecNumber evidence="3">1.2.1.3</ecNumber>
    </recommendedName>
</protein>
<evidence type="ECO:0000313" key="9">
    <source>
        <dbReference type="Proteomes" id="UP001271007"/>
    </source>
</evidence>
<dbReference type="Gene3D" id="3.40.605.10">
    <property type="entry name" value="Aldehyde Dehydrogenase, Chain A, domain 1"/>
    <property type="match status" value="2"/>
</dbReference>
<comment type="catalytic activity">
    <reaction evidence="4">
        <text>an aldehyde + NAD(+) + H2O = a carboxylate + NADH + 2 H(+)</text>
        <dbReference type="Rhea" id="RHEA:16185"/>
        <dbReference type="ChEBI" id="CHEBI:15377"/>
        <dbReference type="ChEBI" id="CHEBI:15378"/>
        <dbReference type="ChEBI" id="CHEBI:17478"/>
        <dbReference type="ChEBI" id="CHEBI:29067"/>
        <dbReference type="ChEBI" id="CHEBI:57540"/>
        <dbReference type="ChEBI" id="CHEBI:57945"/>
        <dbReference type="EC" id="1.2.1.3"/>
    </reaction>
</comment>
<dbReference type="PANTHER" id="PTHR11699">
    <property type="entry name" value="ALDEHYDE DEHYDROGENASE-RELATED"/>
    <property type="match status" value="1"/>
</dbReference>
<evidence type="ECO:0000256" key="6">
    <source>
        <dbReference type="RuleBase" id="RU003345"/>
    </source>
</evidence>
<proteinExistence type="inferred from homology"/>
<evidence type="ECO:0000256" key="3">
    <source>
        <dbReference type="ARBA" id="ARBA00024226"/>
    </source>
</evidence>
<evidence type="ECO:0000256" key="5">
    <source>
        <dbReference type="PROSITE-ProRule" id="PRU10007"/>
    </source>
</evidence>
<evidence type="ECO:0000259" key="7">
    <source>
        <dbReference type="Pfam" id="PF00171"/>
    </source>
</evidence>
<feature type="domain" description="Aldehyde dehydrogenase" evidence="7">
    <location>
        <begin position="100"/>
        <end position="425"/>
    </location>
</feature>
<dbReference type="FunFam" id="3.40.309.10:FF:000012">
    <property type="entry name" value="Betaine aldehyde dehydrogenase"/>
    <property type="match status" value="1"/>
</dbReference>
<feature type="active site" evidence="5">
    <location>
        <position position="200"/>
    </location>
</feature>
<gene>
    <name evidence="8" type="ORF">LTR09_003418</name>
</gene>
<comment type="caution">
    <text evidence="8">The sequence shown here is derived from an EMBL/GenBank/DDBJ whole genome shotgun (WGS) entry which is preliminary data.</text>
</comment>
<evidence type="ECO:0000256" key="2">
    <source>
        <dbReference type="ARBA" id="ARBA00023002"/>
    </source>
</evidence>
<accession>A0AAJ0DJU3</accession>
<dbReference type="PROSITE" id="PS00687">
    <property type="entry name" value="ALDEHYDE_DEHYDR_GLU"/>
    <property type="match status" value="1"/>
</dbReference>
<dbReference type="GO" id="GO:0004029">
    <property type="term" value="F:aldehyde dehydrogenase (NAD+) activity"/>
    <property type="evidence" value="ECO:0007669"/>
    <property type="project" value="UniProtKB-EC"/>
</dbReference>
<dbReference type="AlphaFoldDB" id="A0AAJ0DJU3"/>
<comment type="similarity">
    <text evidence="1 6">Belongs to the aldehyde dehydrogenase family.</text>
</comment>
<dbReference type="InterPro" id="IPR016161">
    <property type="entry name" value="Ald_DH/histidinol_DH"/>
</dbReference>